<organism evidence="2 3">
    <name type="scientific">Linum tenue</name>
    <dbReference type="NCBI Taxonomy" id="586396"/>
    <lineage>
        <taxon>Eukaryota</taxon>
        <taxon>Viridiplantae</taxon>
        <taxon>Streptophyta</taxon>
        <taxon>Embryophyta</taxon>
        <taxon>Tracheophyta</taxon>
        <taxon>Spermatophyta</taxon>
        <taxon>Magnoliopsida</taxon>
        <taxon>eudicotyledons</taxon>
        <taxon>Gunneridae</taxon>
        <taxon>Pentapetalae</taxon>
        <taxon>rosids</taxon>
        <taxon>fabids</taxon>
        <taxon>Malpighiales</taxon>
        <taxon>Linaceae</taxon>
        <taxon>Linum</taxon>
    </lineage>
</organism>
<evidence type="ECO:0000313" key="2">
    <source>
        <dbReference type="EMBL" id="CAI0437101.1"/>
    </source>
</evidence>
<dbReference type="PANTHER" id="PTHR33681:SF4">
    <property type="entry name" value="OS12G0171100 PROTEIN"/>
    <property type="match status" value="1"/>
</dbReference>
<name>A0AAV0LSI3_9ROSI</name>
<dbReference type="AlphaFoldDB" id="A0AAV0LSI3"/>
<keyword evidence="3" id="KW-1185">Reference proteome</keyword>
<sequence length="386" mass="43758">KQLQLVSSFTGATEMYSRRRMGVAVLLLTMISWGMMMMSCRADEVDTTLGFTDLPFNTSYYHLHKPYDLPETQRYSFAGGVHRLWAFVPNGTNGACILQVFGGSGEVGHRTTLMLRVYNGSLTYYRSPVLVPSIFDRWFRVNVIHHVAAALLEVYVDGVLLYQAPGRGGTTHFFKLGVYGQDDMSYYMEARWKDVRILWGSSVNGVVDVLDPTCGFTELPFNTSHYSIHKPFDLPVAQRMLQLYNGSTTHPRSEIKIGYTYSSGIWQFEGQGYVPKGTNGVCIMQVFGASRRATSLMLRVYNGSLMYYQRAVIVPEIFDRWFRLNVIHDVEAAALEVYVDGVLLLVVADHGGKSHYFKFGVYGQNNMSDCMESRWKGIRVLYKNVT</sequence>
<proteinExistence type="predicted"/>
<dbReference type="Gene3D" id="2.60.120.200">
    <property type="match status" value="1"/>
</dbReference>
<dbReference type="InterPro" id="IPR014895">
    <property type="entry name" value="Alginate_lyase_2"/>
</dbReference>
<dbReference type="InterPro" id="IPR013320">
    <property type="entry name" value="ConA-like_dom_sf"/>
</dbReference>
<dbReference type="SUPFAM" id="SSF49899">
    <property type="entry name" value="Concanavalin A-like lectins/glucanases"/>
    <property type="match status" value="2"/>
</dbReference>
<protein>
    <recommendedName>
        <fullName evidence="1">Alginate lyase 2 domain-containing protein</fullName>
    </recommendedName>
</protein>
<reference evidence="2" key="1">
    <citation type="submission" date="2022-08" db="EMBL/GenBank/DDBJ databases">
        <authorList>
            <person name="Gutierrez-Valencia J."/>
        </authorList>
    </citation>
    <scope>NUCLEOTIDE SEQUENCE</scope>
</reference>
<comment type="caution">
    <text evidence="2">The sequence shown here is derived from an EMBL/GenBank/DDBJ whole genome shotgun (WGS) entry which is preliminary data.</text>
</comment>
<feature type="domain" description="Alginate lyase 2" evidence="1">
    <location>
        <begin position="88"/>
        <end position="197"/>
    </location>
</feature>
<dbReference type="Proteomes" id="UP001154282">
    <property type="component" value="Unassembled WGS sequence"/>
</dbReference>
<dbReference type="PANTHER" id="PTHR33681">
    <property type="entry name" value="BINDING PROTEIN, PUTATIVE, EXPRESSED-RELATED"/>
    <property type="match status" value="1"/>
</dbReference>
<evidence type="ECO:0000313" key="3">
    <source>
        <dbReference type="Proteomes" id="UP001154282"/>
    </source>
</evidence>
<feature type="non-terminal residue" evidence="2">
    <location>
        <position position="1"/>
    </location>
</feature>
<evidence type="ECO:0000259" key="1">
    <source>
        <dbReference type="Pfam" id="PF08787"/>
    </source>
</evidence>
<accession>A0AAV0LSI3</accession>
<dbReference type="Pfam" id="PF08787">
    <property type="entry name" value="Alginate_lyase2"/>
    <property type="match status" value="2"/>
</dbReference>
<feature type="domain" description="Alginate lyase 2" evidence="1">
    <location>
        <begin position="246"/>
        <end position="380"/>
    </location>
</feature>
<gene>
    <name evidence="2" type="ORF">LITE_LOCUS25337</name>
</gene>
<dbReference type="EMBL" id="CAMGYJ010000006">
    <property type="protein sequence ID" value="CAI0437101.1"/>
    <property type="molecule type" value="Genomic_DNA"/>
</dbReference>